<gene>
    <name evidence="3" type="ORF">NEMBOFW57_002907</name>
</gene>
<name>A0AAD4I267_9PEZI</name>
<reference evidence="3" key="1">
    <citation type="submission" date="2023-02" db="EMBL/GenBank/DDBJ databases">
        <authorList>
            <person name="Palmer J.M."/>
        </authorList>
    </citation>
    <scope>NUCLEOTIDE SEQUENCE</scope>
    <source>
        <strain evidence="3">FW57</strain>
    </source>
</reference>
<comment type="caution">
    <text evidence="3">The sequence shown here is derived from an EMBL/GenBank/DDBJ whole genome shotgun (WGS) entry which is preliminary data.</text>
</comment>
<keyword evidence="1" id="KW-1133">Transmembrane helix</keyword>
<dbReference type="Proteomes" id="UP001197093">
    <property type="component" value="Unassembled WGS sequence"/>
</dbReference>
<evidence type="ECO:0000313" key="4">
    <source>
        <dbReference type="Proteomes" id="UP001197093"/>
    </source>
</evidence>
<feature type="transmembrane region" description="Helical" evidence="1">
    <location>
        <begin position="72"/>
        <end position="94"/>
    </location>
</feature>
<feature type="domain" description="WSC" evidence="2">
    <location>
        <begin position="149"/>
        <end position="252"/>
    </location>
</feature>
<dbReference type="Pfam" id="PF01822">
    <property type="entry name" value="WSC"/>
    <property type="match status" value="1"/>
</dbReference>
<sequence>MVNLDDGANLPIPHRERNSGGELEVYQCHHQLNGTHPWRKLASEDDDDPGKLECQCPRTSIEQKVLGLSVPVFILSCALLVVTAALIIASGLLASKLAHLEQSIPSLALAAINTTTSSPNLNTNPNTNTTSPAPTALSALAPPTVLVSGWTYLGCYYDSEVRILPDASTTGSNMTNGVCGAFCSASARGDAASKPRHFGTQHGGQCFCGSATEAVLASKVAPQWMCNYQCKGRWGMSENCGGNWVVSLWERDGS</sequence>
<dbReference type="PROSITE" id="PS51212">
    <property type="entry name" value="WSC"/>
    <property type="match status" value="1"/>
</dbReference>
<keyword evidence="1" id="KW-0472">Membrane</keyword>
<dbReference type="InterPro" id="IPR002889">
    <property type="entry name" value="WSC_carb-bd"/>
</dbReference>
<organism evidence="3 4">
    <name type="scientific">Staphylotrichum longicolle</name>
    <dbReference type="NCBI Taxonomy" id="669026"/>
    <lineage>
        <taxon>Eukaryota</taxon>
        <taxon>Fungi</taxon>
        <taxon>Dikarya</taxon>
        <taxon>Ascomycota</taxon>
        <taxon>Pezizomycotina</taxon>
        <taxon>Sordariomycetes</taxon>
        <taxon>Sordariomycetidae</taxon>
        <taxon>Sordariales</taxon>
        <taxon>Chaetomiaceae</taxon>
        <taxon>Staphylotrichum</taxon>
    </lineage>
</organism>
<evidence type="ECO:0000256" key="1">
    <source>
        <dbReference type="SAM" id="Phobius"/>
    </source>
</evidence>
<evidence type="ECO:0000313" key="3">
    <source>
        <dbReference type="EMBL" id="KAG7292862.1"/>
    </source>
</evidence>
<accession>A0AAD4I267</accession>
<dbReference type="AlphaFoldDB" id="A0AAD4I267"/>
<proteinExistence type="predicted"/>
<keyword evidence="4" id="KW-1185">Reference proteome</keyword>
<keyword evidence="1" id="KW-0812">Transmembrane</keyword>
<protein>
    <recommendedName>
        <fullName evidence="2">WSC domain-containing protein</fullName>
    </recommendedName>
</protein>
<dbReference type="SMART" id="SM00321">
    <property type="entry name" value="WSC"/>
    <property type="match status" value="1"/>
</dbReference>
<dbReference type="EMBL" id="JAHCVI010000001">
    <property type="protein sequence ID" value="KAG7292862.1"/>
    <property type="molecule type" value="Genomic_DNA"/>
</dbReference>
<evidence type="ECO:0000259" key="2">
    <source>
        <dbReference type="PROSITE" id="PS51212"/>
    </source>
</evidence>